<evidence type="ECO:0000313" key="3">
    <source>
        <dbReference type="Proteomes" id="UP000319732"/>
    </source>
</evidence>
<dbReference type="RefSeq" id="WP_142903617.1">
    <property type="nucleotide sequence ID" value="NZ_ML660090.1"/>
</dbReference>
<dbReference type="GO" id="GO:0033194">
    <property type="term" value="P:response to hydroperoxide"/>
    <property type="evidence" value="ECO:0007669"/>
    <property type="project" value="TreeGrafter"/>
</dbReference>
<protein>
    <recommendedName>
        <fullName evidence="1">UPF0246 protein FKG94_07670</fullName>
    </recommendedName>
</protein>
<name>A0A545TZG4_9GAMM</name>
<dbReference type="AlphaFoldDB" id="A0A545TZG4"/>
<dbReference type="PANTHER" id="PTHR30283">
    <property type="entry name" value="PEROXIDE STRESS RESPONSE PROTEIN YAAA"/>
    <property type="match status" value="1"/>
</dbReference>
<evidence type="ECO:0000313" key="2">
    <source>
        <dbReference type="EMBL" id="TQV82601.1"/>
    </source>
</evidence>
<sequence>MLTVISPAKTLDYETPTKIDLHTIPDFLDQSGLLIEELRQLAPQDLSELMGISDKLGALNYDRYQAWRPRFTPANAKPAALAFKGDVYAGLEAETFKVNDFKFAQKHLRILSGLYGLLRPLDLMQPYRLEMGTQLANSRGGNLYAFWGDIIADALNRQLKSVKGNTLINLASNEYFKAVNTQHLDAEVVAPVFKDKKGDTYKVISFFAKKARGMMSAYIVKNRITDPKQLKKFKQGGYRYNAGLSSKTQWVFTRDSSD</sequence>
<gene>
    <name evidence="2" type="primary">yaaA</name>
    <name evidence="2" type="ORF">FKG94_07670</name>
</gene>
<dbReference type="NCBIfam" id="NF002541">
    <property type="entry name" value="PRK02101.1-1"/>
    <property type="match status" value="1"/>
</dbReference>
<dbReference type="InterPro" id="IPR005583">
    <property type="entry name" value="YaaA"/>
</dbReference>
<keyword evidence="3" id="KW-1185">Reference proteome</keyword>
<organism evidence="2 3">
    <name type="scientific">Exilibacterium tricleocarpae</name>
    <dbReference type="NCBI Taxonomy" id="2591008"/>
    <lineage>
        <taxon>Bacteria</taxon>
        <taxon>Pseudomonadati</taxon>
        <taxon>Pseudomonadota</taxon>
        <taxon>Gammaproteobacteria</taxon>
        <taxon>Cellvibrionales</taxon>
        <taxon>Cellvibrionaceae</taxon>
        <taxon>Exilibacterium</taxon>
    </lineage>
</organism>
<dbReference type="GO" id="GO:0005829">
    <property type="term" value="C:cytosol"/>
    <property type="evidence" value="ECO:0007669"/>
    <property type="project" value="TreeGrafter"/>
</dbReference>
<comment type="caution">
    <text evidence="2">The sequence shown here is derived from an EMBL/GenBank/DDBJ whole genome shotgun (WGS) entry which is preliminary data.</text>
</comment>
<reference evidence="2 3" key="1">
    <citation type="submission" date="2019-06" db="EMBL/GenBank/DDBJ databases">
        <title>Whole genome sequence for Cellvibrionaceae sp. R142.</title>
        <authorList>
            <person name="Wang G."/>
        </authorList>
    </citation>
    <scope>NUCLEOTIDE SEQUENCE [LARGE SCALE GENOMIC DNA]</scope>
    <source>
        <strain evidence="2 3">R142</strain>
    </source>
</reference>
<dbReference type="Pfam" id="PF03883">
    <property type="entry name" value="H2O2_YaaD"/>
    <property type="match status" value="1"/>
</dbReference>
<evidence type="ECO:0000256" key="1">
    <source>
        <dbReference type="HAMAP-Rule" id="MF_00652"/>
    </source>
</evidence>
<accession>A0A545TZG4</accession>
<dbReference type="EMBL" id="VHSG01000007">
    <property type="protein sequence ID" value="TQV82601.1"/>
    <property type="molecule type" value="Genomic_DNA"/>
</dbReference>
<proteinExistence type="inferred from homology"/>
<dbReference type="NCBIfam" id="NF002542">
    <property type="entry name" value="PRK02101.1-3"/>
    <property type="match status" value="1"/>
</dbReference>
<dbReference type="HAMAP" id="MF_00652">
    <property type="entry name" value="UPF0246"/>
    <property type="match status" value="1"/>
</dbReference>
<dbReference type="OrthoDB" id="9777133at2"/>
<dbReference type="Proteomes" id="UP000319732">
    <property type="component" value="Unassembled WGS sequence"/>
</dbReference>
<dbReference type="PANTHER" id="PTHR30283:SF4">
    <property type="entry name" value="PEROXIDE STRESS RESISTANCE PROTEIN YAAA"/>
    <property type="match status" value="1"/>
</dbReference>
<comment type="similarity">
    <text evidence="1">Belongs to the UPF0246 family.</text>
</comment>